<dbReference type="InterPro" id="IPR052022">
    <property type="entry name" value="26kDa_periplasmic_antigen"/>
</dbReference>
<evidence type="ECO:0000313" key="2">
    <source>
        <dbReference type="Proteomes" id="UP000190852"/>
    </source>
</evidence>
<dbReference type="Pfam" id="PF04402">
    <property type="entry name" value="SIMPL"/>
    <property type="match status" value="1"/>
</dbReference>
<dbReference type="GO" id="GO:0006974">
    <property type="term" value="P:DNA damage response"/>
    <property type="evidence" value="ECO:0007669"/>
    <property type="project" value="TreeGrafter"/>
</dbReference>
<name>A0A1T5C3N5_9BACT</name>
<dbReference type="InterPro" id="IPR007497">
    <property type="entry name" value="SIMPL/DUF541"/>
</dbReference>
<keyword evidence="2" id="KW-1185">Reference proteome</keyword>
<dbReference type="AlphaFoldDB" id="A0A1T5C3N5"/>
<gene>
    <name evidence="1" type="ORF">SAMN05660349_01638</name>
</gene>
<reference evidence="2" key="1">
    <citation type="submission" date="2017-02" db="EMBL/GenBank/DDBJ databases">
        <authorList>
            <person name="Varghese N."/>
            <person name="Submissions S."/>
        </authorList>
    </citation>
    <scope>NUCLEOTIDE SEQUENCE [LARGE SCALE GENOMIC DNA]</scope>
    <source>
        <strain evidence="2">DSM 24967</strain>
    </source>
</reference>
<dbReference type="Proteomes" id="UP000190852">
    <property type="component" value="Unassembled WGS sequence"/>
</dbReference>
<evidence type="ECO:0000313" key="1">
    <source>
        <dbReference type="EMBL" id="SKB53740.1"/>
    </source>
</evidence>
<dbReference type="PANTHER" id="PTHR34387:SF2">
    <property type="entry name" value="SLR1258 PROTEIN"/>
    <property type="match status" value="1"/>
</dbReference>
<evidence type="ECO:0008006" key="3">
    <source>
        <dbReference type="Google" id="ProtNLM"/>
    </source>
</evidence>
<dbReference type="EMBL" id="FUYQ01000010">
    <property type="protein sequence ID" value="SKB53740.1"/>
    <property type="molecule type" value="Genomic_DNA"/>
</dbReference>
<dbReference type="PANTHER" id="PTHR34387">
    <property type="entry name" value="SLR1258 PROTEIN"/>
    <property type="match status" value="1"/>
</dbReference>
<organism evidence="1 2">
    <name type="scientific">Parabacteroides chartae</name>
    <dbReference type="NCBI Taxonomy" id="1037355"/>
    <lineage>
        <taxon>Bacteria</taxon>
        <taxon>Pseudomonadati</taxon>
        <taxon>Bacteroidota</taxon>
        <taxon>Bacteroidia</taxon>
        <taxon>Bacteroidales</taxon>
        <taxon>Tannerellaceae</taxon>
        <taxon>Parabacteroides</taxon>
    </lineage>
</organism>
<sequence length="237" mass="26092">MEDKSKGMAIAGLLVAVGLVLLGLCIKSAIDGFKDKERVVSVKGLAEMEVKANHVIWPLMFKNIGNDLPALYVTMENQTKAIKDFLSTNGIDSTEVSVAAPEIIDMKAERYTNENVAYRYNVTCVLTVSSSKVDLVRGLMIRQSDLLKQGIAITGGDYRFSTQFLFTGLNDIKPQMIEEATKNARASAEKFAADSDSELGKIRTANQGQFTISDRDANTPYIKSVRVVTTVDYYLKD</sequence>
<dbReference type="InterPro" id="IPR016907">
    <property type="entry name" value="UCP029033"/>
</dbReference>
<dbReference type="RefSeq" id="WP_079683202.1">
    <property type="nucleotide sequence ID" value="NZ_FUYQ01000010.1"/>
</dbReference>
<proteinExistence type="predicted"/>
<dbReference type="PIRSF" id="PIRSF029033">
    <property type="entry name" value="UCP029033"/>
    <property type="match status" value="1"/>
</dbReference>
<accession>A0A1T5C3N5</accession>
<protein>
    <recommendedName>
        <fullName evidence="3">SIMPL domain-containing protein</fullName>
    </recommendedName>
</protein>